<reference evidence="1 2" key="1">
    <citation type="journal article" date="2022" name="DNA Res.">
        <title>Chromosomal-level genome assembly of the orchid tree Bauhinia variegata (Leguminosae; Cercidoideae) supports the allotetraploid origin hypothesis of Bauhinia.</title>
        <authorList>
            <person name="Zhong Y."/>
            <person name="Chen Y."/>
            <person name="Zheng D."/>
            <person name="Pang J."/>
            <person name="Liu Y."/>
            <person name="Luo S."/>
            <person name="Meng S."/>
            <person name="Qian L."/>
            <person name="Wei D."/>
            <person name="Dai S."/>
            <person name="Zhou R."/>
        </authorList>
    </citation>
    <scope>NUCLEOTIDE SEQUENCE [LARGE SCALE GENOMIC DNA]</scope>
    <source>
        <strain evidence="1">BV-YZ2020</strain>
    </source>
</reference>
<dbReference type="EMBL" id="CM039429">
    <property type="protein sequence ID" value="KAI4347099.1"/>
    <property type="molecule type" value="Genomic_DNA"/>
</dbReference>
<dbReference type="Proteomes" id="UP000828941">
    <property type="component" value="Chromosome 4"/>
</dbReference>
<organism evidence="1 2">
    <name type="scientific">Bauhinia variegata</name>
    <name type="common">Purple orchid tree</name>
    <name type="synonym">Phanera variegata</name>
    <dbReference type="NCBI Taxonomy" id="167791"/>
    <lineage>
        <taxon>Eukaryota</taxon>
        <taxon>Viridiplantae</taxon>
        <taxon>Streptophyta</taxon>
        <taxon>Embryophyta</taxon>
        <taxon>Tracheophyta</taxon>
        <taxon>Spermatophyta</taxon>
        <taxon>Magnoliopsida</taxon>
        <taxon>eudicotyledons</taxon>
        <taxon>Gunneridae</taxon>
        <taxon>Pentapetalae</taxon>
        <taxon>rosids</taxon>
        <taxon>fabids</taxon>
        <taxon>Fabales</taxon>
        <taxon>Fabaceae</taxon>
        <taxon>Cercidoideae</taxon>
        <taxon>Cercideae</taxon>
        <taxon>Bauhiniinae</taxon>
        <taxon>Bauhinia</taxon>
    </lineage>
</organism>
<gene>
    <name evidence="1" type="ORF">L6164_007948</name>
</gene>
<proteinExistence type="predicted"/>
<protein>
    <submittedName>
        <fullName evidence="1">Uncharacterized protein</fullName>
    </submittedName>
</protein>
<name>A0ACB9PE20_BAUVA</name>
<accession>A0ACB9PE20</accession>
<sequence length="504" mass="56068">MEISMEQKKATQEATSKKGGFRTMPFIIANESFEKVANVGLHVNMIMYLTNEYHYDPATATIILFLWSALSNFMPVMGAFLSDSYMGRFQVISWGLIIDLFGLILLWLTSIIPQARPPHCKLSIERCETPNGGQFMFLVSSFALMSIGAGGIRPCSLAFGADQLYNPENPENERLMKSFFSWYYVSVGVSIAVSATFIVYIQYKAGWVVGFGIPVGLMLFSTVMFFLGSSMYVKVKANKSLFTSFAQVIVVARKNRQLPLPPNKSDSWYFQKGSSLVEPTNKLRFLNKACIIKNYEKDLDSDGMVVDPWNLCSVTQVEELKALIKFALCRRSQFSVFTHRRTMAPIAVGDVIPDGTLSYLDEENKPQTVSIHSLAAGKKVVIFGVPGAFTPTCSLKHVPGFIERAEELKGKGVDELICISVNDPFVMNAWAKTYPENKHVRFLADGSAKYTQALGLELDLTERGLGPRSRRFALLVEDLKVKVANVENAGEFTVSSAEEVLKAL</sequence>
<comment type="caution">
    <text evidence="1">The sequence shown here is derived from an EMBL/GenBank/DDBJ whole genome shotgun (WGS) entry which is preliminary data.</text>
</comment>
<keyword evidence="2" id="KW-1185">Reference proteome</keyword>
<evidence type="ECO:0000313" key="1">
    <source>
        <dbReference type="EMBL" id="KAI4347099.1"/>
    </source>
</evidence>
<evidence type="ECO:0000313" key="2">
    <source>
        <dbReference type="Proteomes" id="UP000828941"/>
    </source>
</evidence>